<dbReference type="AlphaFoldDB" id="A0A3G8YFV5"/>
<evidence type="ECO:0000313" key="2">
    <source>
        <dbReference type="Proteomes" id="UP000276417"/>
    </source>
</evidence>
<evidence type="ECO:0008006" key="3">
    <source>
        <dbReference type="Google" id="ProtNLM"/>
    </source>
</evidence>
<reference evidence="1 2" key="1">
    <citation type="submission" date="2018-11" db="EMBL/GenBank/DDBJ databases">
        <title>Deinococcus shelandsis sp. nov., isolated from South Shetland Islands soil of Antarctica.</title>
        <authorList>
            <person name="Tian J."/>
        </authorList>
    </citation>
    <scope>NUCLEOTIDE SEQUENCE [LARGE SCALE GENOMIC DNA]</scope>
    <source>
        <strain evidence="1 2">S14-83T</strain>
    </source>
</reference>
<name>A0A3G8YFV5_9DEIO</name>
<keyword evidence="2" id="KW-1185">Reference proteome</keyword>
<dbReference type="EMBL" id="CP034183">
    <property type="protein sequence ID" value="AZI43750.1"/>
    <property type="molecule type" value="Genomic_DNA"/>
</dbReference>
<gene>
    <name evidence="1" type="ORF">EHF33_03245</name>
</gene>
<dbReference type="KEGG" id="dph:EHF33_03245"/>
<dbReference type="Proteomes" id="UP000276417">
    <property type="component" value="Chromosome 1"/>
</dbReference>
<organism evidence="1 2">
    <name type="scientific">Deinococcus psychrotolerans</name>
    <dbReference type="NCBI Taxonomy" id="2489213"/>
    <lineage>
        <taxon>Bacteria</taxon>
        <taxon>Thermotogati</taxon>
        <taxon>Deinococcota</taxon>
        <taxon>Deinococci</taxon>
        <taxon>Deinococcales</taxon>
        <taxon>Deinococcaceae</taxon>
        <taxon>Deinococcus</taxon>
    </lineage>
</organism>
<dbReference type="SUPFAM" id="SSF109854">
    <property type="entry name" value="DinB/YfiT-like putative metalloenzymes"/>
    <property type="match status" value="1"/>
</dbReference>
<proteinExistence type="predicted"/>
<dbReference type="OrthoDB" id="71564at2"/>
<evidence type="ECO:0000313" key="1">
    <source>
        <dbReference type="EMBL" id="AZI43750.1"/>
    </source>
</evidence>
<sequence>MGAVLNSLEPPSERSVWLLEHLRETKLEIWALCLAATDRPAPPASLSLLELCRWEVESARSLSAVELGTNAVHAGRTFDVSGLLRQSARHTVWHAGQLAALASSL</sequence>
<protein>
    <recommendedName>
        <fullName evidence="3">DinB-like domain-containing protein</fullName>
    </recommendedName>
</protein>
<dbReference type="InterPro" id="IPR034660">
    <property type="entry name" value="DinB/YfiT-like"/>
</dbReference>
<accession>A0A3G8YFV5</accession>